<feature type="compositionally biased region" description="Polar residues" evidence="1">
    <location>
        <begin position="378"/>
        <end position="399"/>
    </location>
</feature>
<name>A0ABR1M869_9PEZI</name>
<evidence type="ECO:0000313" key="2">
    <source>
        <dbReference type="EMBL" id="KAK7544076.1"/>
    </source>
</evidence>
<feature type="compositionally biased region" description="Low complexity" evidence="1">
    <location>
        <begin position="267"/>
        <end position="284"/>
    </location>
</feature>
<gene>
    <name evidence="2" type="ORF">J3D65DRAFT_4956</name>
</gene>
<dbReference type="GeneID" id="92029522"/>
<dbReference type="Proteomes" id="UP001360953">
    <property type="component" value="Unassembled WGS sequence"/>
</dbReference>
<comment type="caution">
    <text evidence="2">The sequence shown here is derived from an EMBL/GenBank/DDBJ whole genome shotgun (WGS) entry which is preliminary data.</text>
</comment>
<feature type="region of interest" description="Disordered" evidence="1">
    <location>
        <begin position="259"/>
        <end position="444"/>
    </location>
</feature>
<feature type="region of interest" description="Disordered" evidence="1">
    <location>
        <begin position="1"/>
        <end position="31"/>
    </location>
</feature>
<evidence type="ECO:0000256" key="1">
    <source>
        <dbReference type="SAM" id="MobiDB-lite"/>
    </source>
</evidence>
<dbReference type="EMBL" id="JBBPEH010000001">
    <property type="protein sequence ID" value="KAK7544076.1"/>
    <property type="molecule type" value="Genomic_DNA"/>
</dbReference>
<dbReference type="RefSeq" id="XP_066659311.1">
    <property type="nucleotide sequence ID" value="XM_066796616.1"/>
</dbReference>
<keyword evidence="3" id="KW-1185">Reference proteome</keyword>
<feature type="region of interest" description="Disordered" evidence="1">
    <location>
        <begin position="49"/>
        <end position="91"/>
    </location>
</feature>
<feature type="compositionally biased region" description="Polar residues" evidence="1">
    <location>
        <begin position="427"/>
        <end position="444"/>
    </location>
</feature>
<organism evidence="2 3">
    <name type="scientific">Phyllosticta citribraziliensis</name>
    <dbReference type="NCBI Taxonomy" id="989973"/>
    <lineage>
        <taxon>Eukaryota</taxon>
        <taxon>Fungi</taxon>
        <taxon>Dikarya</taxon>
        <taxon>Ascomycota</taxon>
        <taxon>Pezizomycotina</taxon>
        <taxon>Dothideomycetes</taxon>
        <taxon>Dothideomycetes incertae sedis</taxon>
        <taxon>Botryosphaeriales</taxon>
        <taxon>Phyllostictaceae</taxon>
        <taxon>Phyllosticta</taxon>
    </lineage>
</organism>
<feature type="region of interest" description="Disordered" evidence="1">
    <location>
        <begin position="648"/>
        <end position="694"/>
    </location>
</feature>
<feature type="compositionally biased region" description="Polar residues" evidence="1">
    <location>
        <begin position="49"/>
        <end position="60"/>
    </location>
</feature>
<proteinExistence type="predicted"/>
<evidence type="ECO:0000313" key="3">
    <source>
        <dbReference type="Proteomes" id="UP001360953"/>
    </source>
</evidence>
<protein>
    <submittedName>
        <fullName evidence="2">Uncharacterized protein</fullName>
    </submittedName>
</protein>
<feature type="compositionally biased region" description="Basic and acidic residues" evidence="1">
    <location>
        <begin position="365"/>
        <end position="377"/>
    </location>
</feature>
<feature type="compositionally biased region" description="Pro residues" evidence="1">
    <location>
        <begin position="677"/>
        <end position="686"/>
    </location>
</feature>
<accession>A0ABR1M869</accession>
<sequence length="694" mass="78963">MSFSKPVHNFAQGGTPLGFAMPPSPPTEMSNNYDAVRLNQYLPEIRALQQAQQAKYSQPASYRDGDAQSENQRHTPSEQIRSLQRGPGAFNPYAEQYRKYSAPSEFHGGQHEQSTFGQTGGPRQQPYKYSPPSDQFHGIQNGQGIYNPRQAHHTPTAQAAVNTLPRYLQDAGKSLDHGMQAEVEGIAKSLDAFEISPPFNDSASYRTHAESIGSADHPQYAQQYAQRIVHPQTPRRDYDSVASGLKARLTQMHADEVVSAPRKYSSPTAWNQTPTPQPTATQGTEHLHRLQSMQTVQHMQSSQRIQDSQRLQDSQRFQDSQRLQNSQHLQNSQRLQNAQHLQNSQQSQHQLSAIAQDFPYPQDMSRGRDSSYARDESYTASVQDSQPTNHNEFNKTSQKPLERRLAFDLGDGMPQAPYTPEPAQSVVPYNSSEGNDTQYGGGHTSSKVWVSDRCRQEEQYEVAQIGVRRNFRKYDKDIMEPIKDFGSWLRHQSAMHNVRLQAEKRKIADMEQRALARENERQDQMAAVMPTWDMKNRQPGHGAVFGLPTIWCPDWKTPDRRVASWPTLSEMKWEGDDRARTGVKRFLPLPREPTNGAVPWNHLPVVHQQPLDQVWKIPTEYDILYPMHQIDEEAERDKHSLLPSDLIDALEPGPRDVYSKGDLDPRPGAFRSQPYTSPDPPAPPRPRFVYPHKF</sequence>
<feature type="compositionally biased region" description="Basic and acidic residues" evidence="1">
    <location>
        <begin position="653"/>
        <end position="665"/>
    </location>
</feature>
<feature type="compositionally biased region" description="Low complexity" evidence="1">
    <location>
        <begin position="335"/>
        <end position="353"/>
    </location>
</feature>
<reference evidence="2 3" key="1">
    <citation type="submission" date="2024-04" db="EMBL/GenBank/DDBJ databases">
        <title>Phyllosticta paracitricarpa is synonymous to the EU quarantine fungus P. citricarpa based on phylogenomic analyses.</title>
        <authorList>
            <consortium name="Lawrence Berkeley National Laboratory"/>
            <person name="Van ingen-buijs V.A."/>
            <person name="Van westerhoven A.C."/>
            <person name="Haridas S."/>
            <person name="Skiadas P."/>
            <person name="Martin F."/>
            <person name="Groenewald J.Z."/>
            <person name="Crous P.W."/>
            <person name="Seidl M.F."/>
        </authorList>
    </citation>
    <scope>NUCLEOTIDE SEQUENCE [LARGE SCALE GENOMIC DNA]</scope>
    <source>
        <strain evidence="2 3">CPC 17464</strain>
    </source>
</reference>
<feature type="region of interest" description="Disordered" evidence="1">
    <location>
        <begin position="104"/>
        <end position="129"/>
    </location>
</feature>
<feature type="compositionally biased region" description="Basic and acidic residues" evidence="1">
    <location>
        <begin position="63"/>
        <end position="76"/>
    </location>
</feature>
<feature type="compositionally biased region" description="Polar residues" evidence="1">
    <location>
        <begin position="291"/>
        <end position="334"/>
    </location>
</feature>